<comment type="caution">
    <text evidence="1">The sequence shown here is derived from an EMBL/GenBank/DDBJ whole genome shotgun (WGS) entry which is preliminary data.</text>
</comment>
<proteinExistence type="predicted"/>
<name>A0A919YEQ6_9BACL</name>
<dbReference type="EMBL" id="BORT01000006">
    <property type="protein sequence ID" value="GIO47092.1"/>
    <property type="molecule type" value="Genomic_DNA"/>
</dbReference>
<reference evidence="1 2" key="1">
    <citation type="submission" date="2021-03" db="EMBL/GenBank/DDBJ databases">
        <title>Antimicrobial resistance genes in bacteria isolated from Japanese honey, and their potential for conferring macrolide and lincosamide resistance in the American foulbrood pathogen Paenibacillus larvae.</title>
        <authorList>
            <person name="Okamoto M."/>
            <person name="Kumagai M."/>
            <person name="Kanamori H."/>
            <person name="Takamatsu D."/>
        </authorList>
    </citation>
    <scope>NUCLEOTIDE SEQUENCE [LARGE SCALE GENOMIC DNA]</scope>
    <source>
        <strain evidence="1 2">J34TS1</strain>
    </source>
</reference>
<dbReference type="InterPro" id="IPR029063">
    <property type="entry name" value="SAM-dependent_MTases_sf"/>
</dbReference>
<evidence type="ECO:0000313" key="2">
    <source>
        <dbReference type="Proteomes" id="UP000682811"/>
    </source>
</evidence>
<protein>
    <submittedName>
        <fullName evidence="1">Uncharacterized protein</fullName>
    </submittedName>
</protein>
<gene>
    <name evidence="1" type="ORF">J34TS1_18570</name>
</gene>
<accession>A0A919YEQ6</accession>
<dbReference type="Proteomes" id="UP000682811">
    <property type="component" value="Unassembled WGS sequence"/>
</dbReference>
<dbReference type="AlphaFoldDB" id="A0A919YEQ6"/>
<evidence type="ECO:0000313" key="1">
    <source>
        <dbReference type="EMBL" id="GIO47092.1"/>
    </source>
</evidence>
<organism evidence="1 2">
    <name type="scientific">Paenibacillus azoreducens</name>
    <dbReference type="NCBI Taxonomy" id="116718"/>
    <lineage>
        <taxon>Bacteria</taxon>
        <taxon>Bacillati</taxon>
        <taxon>Bacillota</taxon>
        <taxon>Bacilli</taxon>
        <taxon>Bacillales</taxon>
        <taxon>Paenibacillaceae</taxon>
        <taxon>Paenibacillus</taxon>
    </lineage>
</organism>
<dbReference type="SUPFAM" id="SSF53335">
    <property type="entry name" value="S-adenosyl-L-methionine-dependent methyltransferases"/>
    <property type="match status" value="1"/>
</dbReference>
<dbReference type="RefSeq" id="WP_212978007.1">
    <property type="nucleotide sequence ID" value="NZ_AP025343.1"/>
</dbReference>
<sequence length="75" mass="8306">MSSTNFNQIAKVYNLKGGYSNEIGSMIVNFINTQINRLNVDSCLEFGAGTGLVTEHVNGFREGENVFLYQAHCQT</sequence>
<keyword evidence="2" id="KW-1185">Reference proteome</keyword>